<evidence type="ECO:0000256" key="4">
    <source>
        <dbReference type="ARBA" id="ARBA00022989"/>
    </source>
</evidence>
<evidence type="ECO:0000256" key="3">
    <source>
        <dbReference type="ARBA" id="ARBA00022692"/>
    </source>
</evidence>
<dbReference type="Proteomes" id="UP000325902">
    <property type="component" value="Unassembled WGS sequence"/>
</dbReference>
<reference evidence="8 9" key="1">
    <citation type="journal article" date="2019" name="Sci. Rep.">
        <title>A multi-omics analysis of the grapevine pathogen Lasiodiplodia theobromae reveals that temperature affects the expression of virulence- and pathogenicity-related genes.</title>
        <authorList>
            <person name="Felix C."/>
            <person name="Meneses R."/>
            <person name="Goncalves M.F.M."/>
            <person name="Tilleman L."/>
            <person name="Duarte A.S."/>
            <person name="Jorrin-Novo J.V."/>
            <person name="Van de Peer Y."/>
            <person name="Deforce D."/>
            <person name="Van Nieuwerburgh F."/>
            <person name="Esteves A.C."/>
            <person name="Alves A."/>
        </authorList>
    </citation>
    <scope>NUCLEOTIDE SEQUENCE [LARGE SCALE GENOMIC DNA]</scope>
    <source>
        <strain evidence="8 9">LA-SOL3</strain>
    </source>
</reference>
<evidence type="ECO:0000256" key="1">
    <source>
        <dbReference type="ARBA" id="ARBA00004141"/>
    </source>
</evidence>
<dbReference type="PANTHER" id="PTHR19241">
    <property type="entry name" value="ATP-BINDING CASSETTE TRANSPORTER"/>
    <property type="match status" value="1"/>
</dbReference>
<comment type="caution">
    <text evidence="8">The sequence shown here is derived from an EMBL/GenBank/DDBJ whole genome shotgun (WGS) entry which is preliminary data.</text>
</comment>
<feature type="transmembrane region" description="Helical" evidence="6">
    <location>
        <begin position="167"/>
        <end position="189"/>
    </location>
</feature>
<feature type="transmembrane region" description="Helical" evidence="6">
    <location>
        <begin position="133"/>
        <end position="155"/>
    </location>
</feature>
<dbReference type="AlphaFoldDB" id="A0A5N5D360"/>
<feature type="transmembrane region" description="Helical" evidence="6">
    <location>
        <begin position="209"/>
        <end position="236"/>
    </location>
</feature>
<organism evidence="8 9">
    <name type="scientific">Lasiodiplodia theobromae</name>
    <dbReference type="NCBI Taxonomy" id="45133"/>
    <lineage>
        <taxon>Eukaryota</taxon>
        <taxon>Fungi</taxon>
        <taxon>Dikarya</taxon>
        <taxon>Ascomycota</taxon>
        <taxon>Pezizomycotina</taxon>
        <taxon>Dothideomycetes</taxon>
        <taxon>Dothideomycetes incertae sedis</taxon>
        <taxon>Botryosphaeriales</taxon>
        <taxon>Botryosphaeriaceae</taxon>
        <taxon>Lasiodiplodia</taxon>
    </lineage>
</organism>
<protein>
    <submittedName>
        <fullName evidence="8">ZEB2-regulated ABC transporter 1</fullName>
    </submittedName>
</protein>
<dbReference type="InterPro" id="IPR013525">
    <property type="entry name" value="ABC2_TM"/>
</dbReference>
<keyword evidence="5 6" id="KW-0472">Membrane</keyword>
<dbReference type="EMBL" id="VCHE01000091">
    <property type="protein sequence ID" value="KAB2571832.1"/>
    <property type="molecule type" value="Genomic_DNA"/>
</dbReference>
<dbReference type="Pfam" id="PF01061">
    <property type="entry name" value="ABC2_membrane"/>
    <property type="match status" value="1"/>
</dbReference>
<keyword evidence="9" id="KW-1185">Reference proteome</keyword>
<keyword evidence="2" id="KW-0813">Transport</keyword>
<comment type="subcellular location">
    <subcellularLocation>
        <location evidence="1">Membrane</location>
        <topology evidence="1">Multi-pass membrane protein</topology>
    </subcellularLocation>
</comment>
<evidence type="ECO:0000259" key="7">
    <source>
        <dbReference type="Pfam" id="PF01061"/>
    </source>
</evidence>
<name>A0A5N5D360_9PEZI</name>
<proteinExistence type="predicted"/>
<feature type="transmembrane region" description="Helical" evidence="6">
    <location>
        <begin position="286"/>
        <end position="303"/>
    </location>
</feature>
<dbReference type="GO" id="GO:0016020">
    <property type="term" value="C:membrane"/>
    <property type="evidence" value="ECO:0007669"/>
    <property type="project" value="UniProtKB-SubCell"/>
</dbReference>
<keyword evidence="4 6" id="KW-1133">Transmembrane helix</keyword>
<feature type="transmembrane region" description="Helical" evidence="6">
    <location>
        <begin position="256"/>
        <end position="274"/>
    </location>
</feature>
<dbReference type="OrthoDB" id="245989at2759"/>
<gene>
    <name evidence="8" type="primary">ZRA1_7</name>
    <name evidence="8" type="ORF">DBV05_g9482</name>
</gene>
<keyword evidence="3 6" id="KW-0812">Transmembrane</keyword>
<evidence type="ECO:0000256" key="5">
    <source>
        <dbReference type="ARBA" id="ARBA00023136"/>
    </source>
</evidence>
<evidence type="ECO:0000256" key="6">
    <source>
        <dbReference type="SAM" id="Phobius"/>
    </source>
</evidence>
<feature type="domain" description="ABC-2 type transporter transmembrane" evidence="7">
    <location>
        <begin position="116"/>
        <end position="330"/>
    </location>
</feature>
<sequence length="437" mass="49583">MLFQRFDRLLLLARGGRTVYFGEVGKGASTLIEYLERNGASPCPPGENPAEWMLHVIGAAPGAHTTVDWPSVWRSSNEYLHVKQELQSLKDLAAVSIPAQVDDNQHSEYAVSFWAQYWQVQKRVAQQYWRSPVYIYSKLSLVVLSGLFVGFSFYMAENTIQGLQNQMYSVLMSMLLFIQLSEQIAPVFVMHRSIFESRERPSKMYGWKVFILSNIGIEVCWNSLMAVLFFFCWYYPIGLYRNAELSDDTTLRGFKMFLFIWIYLLFTTTFTYLITAGLESVDTAGSITSMIFNLLLIFCGVLVRKDAMPGFWHFLYRVNPFTYLVSGILSTGIARADVSCAANEYVSFAPPAGQTCGTYMAPYIARSGGYLLDPAATDACRFCRLGSTDAYLANVDAPYGEAWRNFGLMWVYVGFNVVGAMALYWVMRVPKRGRTKE</sequence>
<dbReference type="GO" id="GO:0140359">
    <property type="term" value="F:ABC-type transporter activity"/>
    <property type="evidence" value="ECO:0007669"/>
    <property type="project" value="InterPro"/>
</dbReference>
<evidence type="ECO:0000313" key="9">
    <source>
        <dbReference type="Proteomes" id="UP000325902"/>
    </source>
</evidence>
<evidence type="ECO:0000256" key="2">
    <source>
        <dbReference type="ARBA" id="ARBA00022448"/>
    </source>
</evidence>
<feature type="transmembrane region" description="Helical" evidence="6">
    <location>
        <begin position="409"/>
        <end position="427"/>
    </location>
</feature>
<evidence type="ECO:0000313" key="8">
    <source>
        <dbReference type="EMBL" id="KAB2571832.1"/>
    </source>
</evidence>
<accession>A0A5N5D360</accession>